<dbReference type="Proteomes" id="UP000717328">
    <property type="component" value="Unassembled WGS sequence"/>
</dbReference>
<dbReference type="OrthoDB" id="422106at2759"/>
<feature type="compositionally biased region" description="Basic and acidic residues" evidence="2">
    <location>
        <begin position="222"/>
        <end position="231"/>
    </location>
</feature>
<gene>
    <name evidence="4" type="ORF">H0H81_006417</name>
</gene>
<comment type="caution">
    <text evidence="4">The sequence shown here is derived from an EMBL/GenBank/DDBJ whole genome shotgun (WGS) entry which is preliminary data.</text>
</comment>
<feature type="domain" description="Chromatin target of PRMT1 protein C-terminal" evidence="3">
    <location>
        <begin position="275"/>
        <end position="318"/>
    </location>
</feature>
<feature type="region of interest" description="Disordered" evidence="2">
    <location>
        <begin position="182"/>
        <end position="205"/>
    </location>
</feature>
<evidence type="ECO:0000313" key="5">
    <source>
        <dbReference type="Proteomes" id="UP000717328"/>
    </source>
</evidence>
<dbReference type="GO" id="GO:0003729">
    <property type="term" value="F:mRNA binding"/>
    <property type="evidence" value="ECO:0007669"/>
    <property type="project" value="InterPro"/>
</dbReference>
<accession>A0A9P7FW10</accession>
<protein>
    <recommendedName>
        <fullName evidence="3">Chromatin target of PRMT1 protein C-terminal domain-containing protein</fullName>
    </recommendedName>
</protein>
<feature type="region of interest" description="Disordered" evidence="2">
    <location>
        <begin position="218"/>
        <end position="321"/>
    </location>
</feature>
<proteinExistence type="predicted"/>
<organism evidence="4 5">
    <name type="scientific">Sphagnurus paluster</name>
    <dbReference type="NCBI Taxonomy" id="117069"/>
    <lineage>
        <taxon>Eukaryota</taxon>
        <taxon>Fungi</taxon>
        <taxon>Dikarya</taxon>
        <taxon>Basidiomycota</taxon>
        <taxon>Agaricomycotina</taxon>
        <taxon>Agaricomycetes</taxon>
        <taxon>Agaricomycetidae</taxon>
        <taxon>Agaricales</taxon>
        <taxon>Tricholomatineae</taxon>
        <taxon>Lyophyllaceae</taxon>
        <taxon>Sphagnurus</taxon>
    </lineage>
</organism>
<reference evidence="4" key="1">
    <citation type="submission" date="2021-02" db="EMBL/GenBank/DDBJ databases">
        <authorList>
            <person name="Nieuwenhuis M."/>
            <person name="Van De Peppel L.J.J."/>
        </authorList>
    </citation>
    <scope>NUCLEOTIDE SEQUENCE</scope>
    <source>
        <strain evidence="4">D49</strain>
    </source>
</reference>
<evidence type="ECO:0000313" key="4">
    <source>
        <dbReference type="EMBL" id="KAG5639158.1"/>
    </source>
</evidence>
<dbReference type="EMBL" id="JABCKI010005730">
    <property type="protein sequence ID" value="KAG5639158.1"/>
    <property type="molecule type" value="Genomic_DNA"/>
</dbReference>
<dbReference type="InterPro" id="IPR025715">
    <property type="entry name" value="FoP_C"/>
</dbReference>
<evidence type="ECO:0000256" key="1">
    <source>
        <dbReference type="ARBA" id="ARBA00022884"/>
    </source>
</evidence>
<dbReference type="AlphaFoldDB" id="A0A9P7FW10"/>
<dbReference type="InterPro" id="IPR019416">
    <property type="entry name" value="NCBP3"/>
</dbReference>
<feature type="region of interest" description="Disordered" evidence="2">
    <location>
        <begin position="141"/>
        <end position="166"/>
    </location>
</feature>
<sequence length="321" mass="36145">MLLDSAYRANALLLHGPPISHMPTARLFAYAKHFDAEPMALEWVDDTTCVLVFPTKTSARAAYGLLCKSTTEEADVDGFVTAKPIPIAFWPPEERINNSLGKGEGLRGTIRMRWALNEDVKKKGARNESAFYKKHGRLAGKEVYGGEGAPPNTKRRRGDDESSTPVLLQRAQLDDELDRFLRGDDEHSPTQSPPASPPSKMRSDYISTNGRTLLERTSMIRAHPEPDRISLADRLTAPLPRRARNGTSGKMYSDDLSTRISSSEKLEWGPNRQSEPRPRGRGERKNRRGDRRGDRPPRHQPKKMTQQELDDEMDAFLNEKS</sequence>
<feature type="compositionally biased region" description="Basic and acidic residues" evidence="2">
    <location>
        <begin position="274"/>
        <end position="283"/>
    </location>
</feature>
<dbReference type="Pfam" id="PF13865">
    <property type="entry name" value="FoP_duplication"/>
    <property type="match status" value="1"/>
</dbReference>
<evidence type="ECO:0000259" key="3">
    <source>
        <dbReference type="Pfam" id="PF13865"/>
    </source>
</evidence>
<name>A0A9P7FW10_9AGAR</name>
<reference evidence="4" key="2">
    <citation type="submission" date="2021-10" db="EMBL/GenBank/DDBJ databases">
        <title>Phylogenomics reveals ancestral predisposition of the termite-cultivated fungus Termitomyces towards a domesticated lifestyle.</title>
        <authorList>
            <person name="Auxier B."/>
            <person name="Grum-Grzhimaylo A."/>
            <person name="Cardenas M.E."/>
            <person name="Lodge J.D."/>
            <person name="Laessoe T."/>
            <person name="Pedersen O."/>
            <person name="Smith M.E."/>
            <person name="Kuyper T.W."/>
            <person name="Franco-Molano E.A."/>
            <person name="Baroni T.J."/>
            <person name="Aanen D.K."/>
        </authorList>
    </citation>
    <scope>NUCLEOTIDE SEQUENCE</scope>
    <source>
        <strain evidence="4">D49</strain>
    </source>
</reference>
<feature type="compositionally biased region" description="Basic and acidic residues" evidence="2">
    <location>
        <begin position="252"/>
        <end position="267"/>
    </location>
</feature>
<evidence type="ECO:0000256" key="2">
    <source>
        <dbReference type="SAM" id="MobiDB-lite"/>
    </source>
</evidence>
<keyword evidence="5" id="KW-1185">Reference proteome</keyword>
<keyword evidence="1" id="KW-0694">RNA-binding</keyword>
<dbReference type="Pfam" id="PF10309">
    <property type="entry name" value="NCBP3"/>
    <property type="match status" value="1"/>
</dbReference>
<dbReference type="GO" id="GO:0000340">
    <property type="term" value="F:RNA 7-methylguanosine cap binding"/>
    <property type="evidence" value="ECO:0007669"/>
    <property type="project" value="InterPro"/>
</dbReference>